<feature type="domain" description="Phorbol-ester/DAG-type" evidence="7">
    <location>
        <begin position="103"/>
        <end position="153"/>
    </location>
</feature>
<dbReference type="Gene3D" id="3.30.60.20">
    <property type="match status" value="1"/>
</dbReference>
<evidence type="ECO:0000259" key="7">
    <source>
        <dbReference type="PROSITE" id="PS50081"/>
    </source>
</evidence>
<dbReference type="PROSITE" id="PS51259">
    <property type="entry name" value="MHD2"/>
    <property type="match status" value="1"/>
</dbReference>
<dbReference type="InterPro" id="IPR002219">
    <property type="entry name" value="PKC_DAG/PE"/>
</dbReference>
<dbReference type="InterPro" id="IPR000008">
    <property type="entry name" value="C2_dom"/>
</dbReference>
<dbReference type="GO" id="GO:0098831">
    <property type="term" value="C:presynaptic active zone cytoplasmic component"/>
    <property type="evidence" value="ECO:0007669"/>
    <property type="project" value="TreeGrafter"/>
</dbReference>
<dbReference type="AlphaFoldDB" id="A0A443RH58"/>
<keyword evidence="2" id="KW-0677">Repeat</keyword>
<evidence type="ECO:0000313" key="12">
    <source>
        <dbReference type="Proteomes" id="UP000285301"/>
    </source>
</evidence>
<dbReference type="InterPro" id="IPR037302">
    <property type="entry name" value="Unc-13_C2B"/>
</dbReference>
<evidence type="ECO:0000313" key="11">
    <source>
        <dbReference type="EMBL" id="RWS14626.1"/>
    </source>
</evidence>
<comment type="caution">
    <text evidence="10">The sequence shown here is derived from an EMBL/GenBank/DDBJ whole genome shotgun (WGS) entry which is preliminary data.</text>
</comment>
<dbReference type="OrthoDB" id="10053234at2759"/>
<dbReference type="GO" id="GO:0099525">
    <property type="term" value="P:presynaptic dense core vesicle exocytosis"/>
    <property type="evidence" value="ECO:0007669"/>
    <property type="project" value="TreeGrafter"/>
</dbReference>
<dbReference type="GO" id="GO:0043195">
    <property type="term" value="C:terminal bouton"/>
    <property type="evidence" value="ECO:0007669"/>
    <property type="project" value="TreeGrafter"/>
</dbReference>
<protein>
    <submittedName>
        <fullName evidence="10">Protein unc-13 A-like protein</fullName>
    </submittedName>
</protein>
<name>A0A443RH58_9ACAR</name>
<dbReference type="FunFam" id="2.60.40.150:FF:000002">
    <property type="entry name" value="Protein unc-13 homolog B"/>
    <property type="match status" value="1"/>
</dbReference>
<dbReference type="STRING" id="1965070.A0A443RH58"/>
<sequence>MSTRRSPLDVNKIRNRSTTVSTLITFLCNSDNPFFSGIDAMPDIRPRKKSIPLVSELTMAATKRNAGLTSAVPRASLNDEELKMHVYKKTLQALIYPISSTTPHNFQPWTATSPTYCYECEGLLWGIARQGVRCTECGVKCHEKCKDLLNADCLQRAAEKSSKHGAEDKANSIIMAMKERMKVRERDKPEIFELIRQSHSGHMKAVKQIVLDGTSKWSAKIAITVICAQGLIAKDKSGTSDPYVTVQVGKVKKRTRTMPQDLNPVWNEKFYFECHNSSDRIKVRVWDEDNDLKSKLRQKLTRESDDFLGQTIIEVRTLSGEMDVWYNLEKRTDKSAVSGAIRLHISVEIKGEEKVAPYHVQYTCLHENLFHYLCEKQNSGVVKIPEAKGDDSWKVYFDYPAQEIVDEFAMRYGIESIYEAMTHFHCLSTKYLCPGVPAVMSTLLANINAYYAHTAASSAVSASDRFAASNFGKEKFVKLLDQLHNSLRIDLSMYRNNFPASSPEKLQDLKSTVDLLTSITFFRMKVQELSSPPRASTNCTELYSREFQVDPKKEEPQDEQGPNNLKNLDFWHKLIALMVSVIEEDRNSYAPVLNQFPQELNIGHLSAATMWSLFAVDMKYALEEHEQHRLCRSSAYMNLHFKVKWFYNTYCKDVPQFKGQVPEYPAWFEPFVMQWLNENDDVSLEYLNSAFLRDKKDGFQQSSEHSLFSNSVVDVFTQLTQCFDVISKLECPDPEIVKRYMKRFAKTIVKVLTSYADILKKEFPNYVSQEKTSCILMNNIQQLRVQLEKMFESMGGEKQLETDAANILKDLQNMLNGVLDDLSAVFSKSLENTIKQSVHELSALLAQVKGSGSAQNQAALRNQQDVAAEADHILHPLMDLLDGKLSLFAQYCERTVLKRLLKELWKIVIHTLEKTIVLPPVSEKNVLLQNLPNAKIEDVSRLFRNHVTANKLPTLGVMELPLQFEKNLTPRQCAILDVALETIKQYFHAGGNGLKKTFLEKSPELQSLRYALSLYTQTTDTLLKTFVTTQTQQGFQPSSSLQTLKVNLTDLPTREDGPVGEVQQQVDLFTHPGTGEHKVTVKIMACNELKWPNTSMFKPFVEVNLIGPHLSDKKRKFATKTKSNTTCPKFNETFTFMIGNEDEPSSFELHIAVKDYCFARDDRLVGVAIMQLRDIVEQGSCACWLPLGRRVHMDETGWTILRILSQRSNDEVAKEFVKLKSDVRNDTNLQQQQ</sequence>
<dbReference type="SMART" id="SM00109">
    <property type="entry name" value="C1"/>
    <property type="match status" value="1"/>
</dbReference>
<dbReference type="GO" id="GO:0035249">
    <property type="term" value="P:synaptic transmission, glutamatergic"/>
    <property type="evidence" value="ECO:0007669"/>
    <property type="project" value="TreeGrafter"/>
</dbReference>
<dbReference type="CDD" id="cd04027">
    <property type="entry name" value="C2B_Munc13"/>
    <property type="match status" value="1"/>
</dbReference>
<keyword evidence="3" id="KW-0863">Zinc-finger</keyword>
<dbReference type="PRINTS" id="PR00360">
    <property type="entry name" value="C2DOMAIN"/>
</dbReference>
<dbReference type="PANTHER" id="PTHR10480">
    <property type="entry name" value="PROTEIN UNC-13 HOMOLOG"/>
    <property type="match status" value="1"/>
</dbReference>
<keyword evidence="12" id="KW-1185">Reference proteome</keyword>
<dbReference type="GO" id="GO:0016082">
    <property type="term" value="P:synaptic vesicle priming"/>
    <property type="evidence" value="ECO:0007669"/>
    <property type="project" value="TreeGrafter"/>
</dbReference>
<reference evidence="10 12" key="1">
    <citation type="journal article" date="2018" name="Gigascience">
        <title>Genomes of trombidid mites reveal novel predicted allergens and laterally-transferred genes associated with secondary metabolism.</title>
        <authorList>
            <person name="Dong X."/>
            <person name="Chaisiri K."/>
            <person name="Xia D."/>
            <person name="Armstrong S.D."/>
            <person name="Fang Y."/>
            <person name="Donnelly M.J."/>
            <person name="Kadowaki T."/>
            <person name="McGarry J.W."/>
            <person name="Darby A.C."/>
            <person name="Makepeace B.L."/>
        </authorList>
    </citation>
    <scope>NUCLEOTIDE SEQUENCE [LARGE SCALE GENOMIC DNA]</scope>
    <source>
        <strain evidence="10">UoL-WK</strain>
    </source>
</reference>
<dbReference type="Pfam" id="PF00168">
    <property type="entry name" value="C2"/>
    <property type="match status" value="2"/>
</dbReference>
<dbReference type="Pfam" id="PF06292">
    <property type="entry name" value="MUN"/>
    <property type="match status" value="1"/>
</dbReference>
<evidence type="ECO:0000256" key="1">
    <source>
        <dbReference type="ARBA" id="ARBA00022723"/>
    </source>
</evidence>
<dbReference type="GO" id="GO:0016081">
    <property type="term" value="P:synaptic vesicle docking"/>
    <property type="evidence" value="ECO:0007669"/>
    <property type="project" value="TreeGrafter"/>
</dbReference>
<dbReference type="GO" id="GO:0019992">
    <property type="term" value="F:diacylglycerol binding"/>
    <property type="evidence" value="ECO:0007669"/>
    <property type="project" value="InterPro"/>
</dbReference>
<dbReference type="Gene3D" id="1.10.357.50">
    <property type="match status" value="1"/>
</dbReference>
<dbReference type="EMBL" id="NCKU01000662">
    <property type="protein sequence ID" value="RWS14626.1"/>
    <property type="molecule type" value="Genomic_DNA"/>
</dbReference>
<dbReference type="GO" id="GO:0017075">
    <property type="term" value="F:syntaxin-1 binding"/>
    <property type="evidence" value="ECO:0007669"/>
    <property type="project" value="TreeGrafter"/>
</dbReference>
<dbReference type="SMART" id="SM00239">
    <property type="entry name" value="C2"/>
    <property type="match status" value="2"/>
</dbReference>
<dbReference type="GO" id="GO:0031594">
    <property type="term" value="C:neuromuscular junction"/>
    <property type="evidence" value="ECO:0007669"/>
    <property type="project" value="TreeGrafter"/>
</dbReference>
<organism evidence="10 12">
    <name type="scientific">Dinothrombium tinctorium</name>
    <dbReference type="NCBI Taxonomy" id="1965070"/>
    <lineage>
        <taxon>Eukaryota</taxon>
        <taxon>Metazoa</taxon>
        <taxon>Ecdysozoa</taxon>
        <taxon>Arthropoda</taxon>
        <taxon>Chelicerata</taxon>
        <taxon>Arachnida</taxon>
        <taxon>Acari</taxon>
        <taxon>Acariformes</taxon>
        <taxon>Trombidiformes</taxon>
        <taxon>Prostigmata</taxon>
        <taxon>Anystina</taxon>
        <taxon>Parasitengona</taxon>
        <taxon>Trombidioidea</taxon>
        <taxon>Trombidiidae</taxon>
        <taxon>Dinothrombium</taxon>
    </lineage>
</organism>
<evidence type="ECO:0000256" key="2">
    <source>
        <dbReference type="ARBA" id="ARBA00022737"/>
    </source>
</evidence>
<dbReference type="FunFam" id="2.60.40.150:FF:000014">
    <property type="entry name" value="protein unc-13 homolog B"/>
    <property type="match status" value="1"/>
</dbReference>
<dbReference type="Gene3D" id="1.20.58.1100">
    <property type="match status" value="1"/>
</dbReference>
<dbReference type="Proteomes" id="UP000285301">
    <property type="component" value="Unassembled WGS sequence"/>
</dbReference>
<dbReference type="PROSITE" id="PS50004">
    <property type="entry name" value="C2"/>
    <property type="match status" value="2"/>
</dbReference>
<dbReference type="EMBL" id="NCKU01000663">
    <property type="protein sequence ID" value="RWS14622.1"/>
    <property type="molecule type" value="Genomic_DNA"/>
</dbReference>
<evidence type="ECO:0000259" key="8">
    <source>
        <dbReference type="PROSITE" id="PS51258"/>
    </source>
</evidence>
<feature type="domain" description="C2" evidence="6">
    <location>
        <begin position="1058"/>
        <end position="1185"/>
    </location>
</feature>
<proteinExistence type="predicted"/>
<evidence type="ECO:0000256" key="5">
    <source>
        <dbReference type="ARBA" id="ARBA00022837"/>
    </source>
</evidence>
<dbReference type="GO" id="GO:0005509">
    <property type="term" value="F:calcium ion binding"/>
    <property type="evidence" value="ECO:0007669"/>
    <property type="project" value="InterPro"/>
</dbReference>
<dbReference type="GO" id="GO:0030672">
    <property type="term" value="C:synaptic vesicle membrane"/>
    <property type="evidence" value="ECO:0007669"/>
    <property type="project" value="TreeGrafter"/>
</dbReference>
<dbReference type="PANTHER" id="PTHR10480:SF12">
    <property type="entry name" value="UNC-13, ISOFORM E"/>
    <property type="match status" value="1"/>
</dbReference>
<feature type="domain" description="MHD2" evidence="9">
    <location>
        <begin position="871"/>
        <end position="1026"/>
    </location>
</feature>
<dbReference type="PROSITE" id="PS50081">
    <property type="entry name" value="ZF_DAG_PE_2"/>
    <property type="match status" value="1"/>
</dbReference>
<dbReference type="FunFam" id="1.20.58.1100:FF:000002">
    <property type="entry name" value="Unc-13, isoform C"/>
    <property type="match status" value="1"/>
</dbReference>
<dbReference type="InterPro" id="IPR010439">
    <property type="entry name" value="MUN_dom"/>
</dbReference>
<dbReference type="Gene3D" id="2.60.40.150">
    <property type="entry name" value="C2 domain"/>
    <property type="match status" value="2"/>
</dbReference>
<dbReference type="SUPFAM" id="SSF49562">
    <property type="entry name" value="C2 domain (Calcium/lipid-binding domain, CaLB)"/>
    <property type="match status" value="2"/>
</dbReference>
<dbReference type="FunFam" id="3.30.60.20:FF:000001">
    <property type="entry name" value="Protein unc-13 homolog B"/>
    <property type="match status" value="1"/>
</dbReference>
<gene>
    <name evidence="10" type="ORF">B4U79_01222</name>
    <name evidence="11" type="ORF">B4U79_09728</name>
</gene>
<dbReference type="InterPro" id="IPR014772">
    <property type="entry name" value="Munc13_dom-2"/>
</dbReference>
<dbReference type="GO" id="GO:0005543">
    <property type="term" value="F:phospholipid binding"/>
    <property type="evidence" value="ECO:0007669"/>
    <property type="project" value="InterPro"/>
</dbReference>
<dbReference type="InterPro" id="IPR046349">
    <property type="entry name" value="C1-like_sf"/>
</dbReference>
<keyword evidence="4" id="KW-0862">Zinc</keyword>
<dbReference type="InterPro" id="IPR014770">
    <property type="entry name" value="Munc13_1"/>
</dbReference>
<dbReference type="GO" id="GO:0042734">
    <property type="term" value="C:presynaptic membrane"/>
    <property type="evidence" value="ECO:0007669"/>
    <property type="project" value="TreeGrafter"/>
</dbReference>
<dbReference type="PROSITE" id="PS00479">
    <property type="entry name" value="ZF_DAG_PE_1"/>
    <property type="match status" value="1"/>
</dbReference>
<dbReference type="GO" id="GO:0061789">
    <property type="term" value="P:dense core granule priming"/>
    <property type="evidence" value="ECO:0007669"/>
    <property type="project" value="TreeGrafter"/>
</dbReference>
<dbReference type="InterPro" id="IPR035892">
    <property type="entry name" value="C2_domain_sf"/>
</dbReference>
<evidence type="ECO:0000259" key="6">
    <source>
        <dbReference type="PROSITE" id="PS50004"/>
    </source>
</evidence>
<dbReference type="GO" id="GO:0008270">
    <property type="term" value="F:zinc ion binding"/>
    <property type="evidence" value="ECO:0007669"/>
    <property type="project" value="UniProtKB-KW"/>
</dbReference>
<keyword evidence="5" id="KW-0106">Calcium</keyword>
<keyword evidence="1" id="KW-0479">Metal-binding</keyword>
<dbReference type="FunFam" id="1.10.357.50:FF:000001">
    <property type="entry name" value="Protein unc-13 homolog B"/>
    <property type="match status" value="1"/>
</dbReference>
<dbReference type="InterPro" id="IPR027080">
    <property type="entry name" value="Unc-13"/>
</dbReference>
<feature type="domain" description="MHD1" evidence="8">
    <location>
        <begin position="616"/>
        <end position="759"/>
    </location>
</feature>
<reference evidence="10" key="2">
    <citation type="submission" date="2018-11" db="EMBL/GenBank/DDBJ databases">
        <title>Trombidioid mite genomics.</title>
        <authorList>
            <person name="Dong X."/>
        </authorList>
    </citation>
    <scope>NUCLEOTIDE SEQUENCE</scope>
    <source>
        <strain evidence="10">UoL-WK</strain>
    </source>
</reference>
<evidence type="ECO:0000256" key="3">
    <source>
        <dbReference type="ARBA" id="ARBA00022771"/>
    </source>
</evidence>
<accession>A0A443RH58</accession>
<dbReference type="PROSITE" id="PS51258">
    <property type="entry name" value="MHD1"/>
    <property type="match status" value="1"/>
</dbReference>
<evidence type="ECO:0000259" key="9">
    <source>
        <dbReference type="PROSITE" id="PS51259"/>
    </source>
</evidence>
<dbReference type="GO" id="GO:0005516">
    <property type="term" value="F:calmodulin binding"/>
    <property type="evidence" value="ECO:0007669"/>
    <property type="project" value="TreeGrafter"/>
</dbReference>
<dbReference type="Pfam" id="PF00130">
    <property type="entry name" value="C1_1"/>
    <property type="match status" value="1"/>
</dbReference>
<evidence type="ECO:0000313" key="10">
    <source>
        <dbReference type="EMBL" id="RWS14622.1"/>
    </source>
</evidence>
<dbReference type="SMART" id="SM01145">
    <property type="entry name" value="DUF1041"/>
    <property type="match status" value="1"/>
</dbReference>
<dbReference type="CDD" id="cd08395">
    <property type="entry name" value="C2C_Munc13"/>
    <property type="match status" value="1"/>
</dbReference>
<feature type="domain" description="C2" evidence="6">
    <location>
        <begin position="202"/>
        <end position="326"/>
    </location>
</feature>
<dbReference type="SUPFAM" id="SSF57889">
    <property type="entry name" value="Cysteine-rich domain"/>
    <property type="match status" value="1"/>
</dbReference>
<evidence type="ECO:0000256" key="4">
    <source>
        <dbReference type="ARBA" id="ARBA00022833"/>
    </source>
</evidence>